<keyword evidence="6" id="KW-1185">Reference proteome</keyword>
<sequence length="348" mass="39068">MAKIQTVLGLIEPSEAGVTMAHEHLKMEFHSMYSPHPDSKIQDKKDDDITMENLWWIRQHPYSSVRNLYLNDVEEAVTAEMEYYKSNGGGTIVDVTTMGIERDIKFLQKVSQETGVNVVSGSGFYVESTRPETVGMTVEEMANVMTADISSGCDSTSIKCGCIGEIGCSWPLGASEKRAVQASGVVQQDLGCPVIFHPGRHQDAPFELVRIYQEAGGRVDKLIMSHLDRTISDVDLLIEFARLGCYCEFDLFGIENSHYQFAEDLDMPNDAERIRRIKSLVYAGFEDRVTIAHDIHTKIRLMKYGGHGFSHILLNILPKMQQRGISKAIAYKMVADNPQRWLAFNPPN</sequence>
<dbReference type="GO" id="GO:0008270">
    <property type="term" value="F:zinc ion binding"/>
    <property type="evidence" value="ECO:0007669"/>
    <property type="project" value="InterPro"/>
</dbReference>
<evidence type="ECO:0000313" key="6">
    <source>
        <dbReference type="Proteomes" id="UP000242188"/>
    </source>
</evidence>
<keyword evidence="2" id="KW-0378">Hydrolase</keyword>
<protein>
    <submittedName>
        <fullName evidence="5">Phosphotriesterase-related protein</fullName>
    </submittedName>
</protein>
<dbReference type="GO" id="GO:0016787">
    <property type="term" value="F:hydrolase activity"/>
    <property type="evidence" value="ECO:0007669"/>
    <property type="project" value="UniProtKB-KW"/>
</dbReference>
<dbReference type="Proteomes" id="UP000242188">
    <property type="component" value="Unassembled WGS sequence"/>
</dbReference>
<feature type="binding site" evidence="3">
    <location>
        <position position="22"/>
    </location>
    <ligand>
        <name>a divalent metal cation</name>
        <dbReference type="ChEBI" id="CHEBI:60240"/>
        <label>1</label>
    </ligand>
</feature>
<dbReference type="Gene3D" id="3.20.20.140">
    <property type="entry name" value="Metal-dependent hydrolases"/>
    <property type="match status" value="1"/>
</dbReference>
<dbReference type="OrthoDB" id="9998343at2759"/>
<feature type="binding site" evidence="3">
    <location>
        <position position="24"/>
    </location>
    <ligand>
        <name>a divalent metal cation</name>
        <dbReference type="ChEBI" id="CHEBI:60240"/>
        <label>1</label>
    </ligand>
</feature>
<feature type="binding site" evidence="3">
    <location>
        <position position="294"/>
    </location>
    <ligand>
        <name>a divalent metal cation</name>
        <dbReference type="ChEBI" id="CHEBI:60240"/>
        <label>1</label>
    </ligand>
</feature>
<feature type="binding site" evidence="3">
    <location>
        <position position="226"/>
    </location>
    <ligand>
        <name>a divalent metal cation</name>
        <dbReference type="ChEBI" id="CHEBI:60240"/>
        <label>2</label>
    </ligand>
</feature>
<name>A0A210PUP4_MIZYE</name>
<organism evidence="5 6">
    <name type="scientific">Mizuhopecten yessoensis</name>
    <name type="common">Japanese scallop</name>
    <name type="synonym">Patinopecten yessoensis</name>
    <dbReference type="NCBI Taxonomy" id="6573"/>
    <lineage>
        <taxon>Eukaryota</taxon>
        <taxon>Metazoa</taxon>
        <taxon>Spiralia</taxon>
        <taxon>Lophotrochozoa</taxon>
        <taxon>Mollusca</taxon>
        <taxon>Bivalvia</taxon>
        <taxon>Autobranchia</taxon>
        <taxon>Pteriomorphia</taxon>
        <taxon>Pectinida</taxon>
        <taxon>Pectinoidea</taxon>
        <taxon>Pectinidae</taxon>
        <taxon>Mizuhopecten</taxon>
    </lineage>
</organism>
<dbReference type="EMBL" id="NEDP02005480">
    <property type="protein sequence ID" value="OWF40208.1"/>
    <property type="molecule type" value="Genomic_DNA"/>
</dbReference>
<comment type="caution">
    <text evidence="4">Lacks conserved residue(s) required for the propagation of feature annotation.</text>
</comment>
<evidence type="ECO:0000256" key="3">
    <source>
        <dbReference type="PIRSR" id="PIRSR601559-52"/>
    </source>
</evidence>
<dbReference type="PANTHER" id="PTHR10819">
    <property type="entry name" value="PHOSPHOTRIESTERASE-RELATED"/>
    <property type="match status" value="1"/>
</dbReference>
<dbReference type="STRING" id="6573.A0A210PUP4"/>
<dbReference type="Pfam" id="PF02126">
    <property type="entry name" value="PTE"/>
    <property type="match status" value="1"/>
</dbReference>
<dbReference type="PROSITE" id="PS51347">
    <property type="entry name" value="PHOSPHOTRIESTERASE_2"/>
    <property type="match status" value="1"/>
</dbReference>
<comment type="cofactor">
    <cofactor evidence="3">
        <name>a divalent metal cation</name>
        <dbReference type="ChEBI" id="CHEBI:60240"/>
    </cofactor>
    <text evidence="3">Binds 2 divalent metal cations per subunit.</text>
</comment>
<dbReference type="SUPFAM" id="SSF51556">
    <property type="entry name" value="Metallo-dependent hydrolases"/>
    <property type="match status" value="1"/>
</dbReference>
<proteinExistence type="inferred from homology"/>
<dbReference type="InterPro" id="IPR001559">
    <property type="entry name" value="Phosphotriesterase"/>
</dbReference>
<feature type="binding site" evidence="3">
    <location>
        <position position="165"/>
    </location>
    <ligand>
        <name>a divalent metal cation</name>
        <dbReference type="ChEBI" id="CHEBI:60240"/>
        <label>1</label>
    </ligand>
</feature>
<dbReference type="PANTHER" id="PTHR10819:SF3">
    <property type="entry name" value="PHOSPHOTRIESTERASE-RELATED PROTEIN"/>
    <property type="match status" value="1"/>
</dbReference>
<evidence type="ECO:0000256" key="2">
    <source>
        <dbReference type="ARBA" id="ARBA00022801"/>
    </source>
</evidence>
<accession>A0A210PUP4</accession>
<evidence type="ECO:0000256" key="4">
    <source>
        <dbReference type="PROSITE-ProRule" id="PRU00679"/>
    </source>
</evidence>
<gene>
    <name evidence="5" type="ORF">KP79_PYT08574</name>
</gene>
<evidence type="ECO:0000313" key="5">
    <source>
        <dbReference type="EMBL" id="OWF40208.1"/>
    </source>
</evidence>
<comment type="similarity">
    <text evidence="4">Belongs to the metallo-dependent hydrolases superfamily. Phosphotriesterase family.</text>
</comment>
<feature type="binding site" evidence="3">
    <location>
        <position position="197"/>
    </location>
    <ligand>
        <name>a divalent metal cation</name>
        <dbReference type="ChEBI" id="CHEBI:60240"/>
        <label>2</label>
    </ligand>
</feature>
<feature type="binding site" evidence="3">
    <location>
        <position position="165"/>
    </location>
    <ligand>
        <name>a divalent metal cation</name>
        <dbReference type="ChEBI" id="CHEBI:60240"/>
        <label>2</label>
    </ligand>
</feature>
<reference evidence="5 6" key="1">
    <citation type="journal article" date="2017" name="Nat. Ecol. Evol.">
        <title>Scallop genome provides insights into evolution of bilaterian karyotype and development.</title>
        <authorList>
            <person name="Wang S."/>
            <person name="Zhang J."/>
            <person name="Jiao W."/>
            <person name="Li J."/>
            <person name="Xun X."/>
            <person name="Sun Y."/>
            <person name="Guo X."/>
            <person name="Huan P."/>
            <person name="Dong B."/>
            <person name="Zhang L."/>
            <person name="Hu X."/>
            <person name="Sun X."/>
            <person name="Wang J."/>
            <person name="Zhao C."/>
            <person name="Wang Y."/>
            <person name="Wang D."/>
            <person name="Huang X."/>
            <person name="Wang R."/>
            <person name="Lv J."/>
            <person name="Li Y."/>
            <person name="Zhang Z."/>
            <person name="Liu B."/>
            <person name="Lu W."/>
            <person name="Hui Y."/>
            <person name="Liang J."/>
            <person name="Zhou Z."/>
            <person name="Hou R."/>
            <person name="Li X."/>
            <person name="Liu Y."/>
            <person name="Li H."/>
            <person name="Ning X."/>
            <person name="Lin Y."/>
            <person name="Zhao L."/>
            <person name="Xing Q."/>
            <person name="Dou J."/>
            <person name="Li Y."/>
            <person name="Mao J."/>
            <person name="Guo H."/>
            <person name="Dou H."/>
            <person name="Li T."/>
            <person name="Mu C."/>
            <person name="Jiang W."/>
            <person name="Fu Q."/>
            <person name="Fu X."/>
            <person name="Miao Y."/>
            <person name="Liu J."/>
            <person name="Yu Q."/>
            <person name="Li R."/>
            <person name="Liao H."/>
            <person name="Li X."/>
            <person name="Kong Y."/>
            <person name="Jiang Z."/>
            <person name="Chourrout D."/>
            <person name="Li R."/>
            <person name="Bao Z."/>
        </authorList>
    </citation>
    <scope>NUCLEOTIDE SEQUENCE [LARGE SCALE GENOMIC DNA]</scope>
    <source>
        <strain evidence="5 6">PY_sf001</strain>
    </source>
</reference>
<evidence type="ECO:0000256" key="1">
    <source>
        <dbReference type="ARBA" id="ARBA00022723"/>
    </source>
</evidence>
<dbReference type="InterPro" id="IPR032466">
    <property type="entry name" value="Metal_Hydrolase"/>
</dbReference>
<dbReference type="AlphaFoldDB" id="A0A210PUP4"/>
<comment type="caution">
    <text evidence="5">The sequence shown here is derived from an EMBL/GenBank/DDBJ whole genome shotgun (WGS) entry which is preliminary data.</text>
</comment>
<keyword evidence="1 3" id="KW-0479">Metal-binding</keyword>